<dbReference type="Gene3D" id="3.40.50.300">
    <property type="entry name" value="P-loop containing nucleotide triphosphate hydrolases"/>
    <property type="match status" value="1"/>
</dbReference>
<sequence>MYPIILIGGFGRSGTGAIHQLLRAHDEIYALPHYEFRLLTDPDGLLSLKSAIVDNWNIFQADFALDRFINIYNSLGNHYRGPYVRSNFKKYFDDSYNKALYQFLDELGIIEYNGLWAGKNTLIQKVILKMTNQKKMLIGNPKIRYCKNINQNSFYKATQHLMQNMHQKCMLKNDKS</sequence>
<accession>A0A383EWR9</accession>
<evidence type="ECO:0000313" key="1">
    <source>
        <dbReference type="EMBL" id="SVE61109.1"/>
    </source>
</evidence>
<organism evidence="1">
    <name type="scientific">marine metagenome</name>
    <dbReference type="NCBI Taxonomy" id="408172"/>
    <lineage>
        <taxon>unclassified sequences</taxon>
        <taxon>metagenomes</taxon>
        <taxon>ecological metagenomes</taxon>
    </lineage>
</organism>
<evidence type="ECO:0008006" key="2">
    <source>
        <dbReference type="Google" id="ProtNLM"/>
    </source>
</evidence>
<reference evidence="1" key="1">
    <citation type="submission" date="2018-05" db="EMBL/GenBank/DDBJ databases">
        <authorList>
            <person name="Lanie J.A."/>
            <person name="Ng W.-L."/>
            <person name="Kazmierczak K.M."/>
            <person name="Andrzejewski T.M."/>
            <person name="Davidsen T.M."/>
            <person name="Wayne K.J."/>
            <person name="Tettelin H."/>
            <person name="Glass J.I."/>
            <person name="Rusch D."/>
            <person name="Podicherti R."/>
            <person name="Tsui H.-C.T."/>
            <person name="Winkler M.E."/>
        </authorList>
    </citation>
    <scope>NUCLEOTIDE SEQUENCE</scope>
</reference>
<protein>
    <recommendedName>
        <fullName evidence="2">Sulfotransferase domain-containing protein</fullName>
    </recommendedName>
</protein>
<proteinExistence type="predicted"/>
<name>A0A383EWR9_9ZZZZ</name>
<dbReference type="SUPFAM" id="SSF52540">
    <property type="entry name" value="P-loop containing nucleoside triphosphate hydrolases"/>
    <property type="match status" value="1"/>
</dbReference>
<dbReference type="AlphaFoldDB" id="A0A383EWR9"/>
<dbReference type="InterPro" id="IPR027417">
    <property type="entry name" value="P-loop_NTPase"/>
</dbReference>
<feature type="non-terminal residue" evidence="1">
    <location>
        <position position="176"/>
    </location>
</feature>
<dbReference type="EMBL" id="UINC01229411">
    <property type="protein sequence ID" value="SVE61109.1"/>
    <property type="molecule type" value="Genomic_DNA"/>
</dbReference>
<gene>
    <name evidence="1" type="ORF">METZ01_LOCUS513963</name>
</gene>